<dbReference type="AlphaFoldDB" id="A0A0F9CSM3"/>
<proteinExistence type="predicted"/>
<accession>A0A0F9CSM3</accession>
<name>A0A0F9CSM3_9ZZZZ</name>
<protein>
    <submittedName>
        <fullName evidence="1">Uncharacterized protein</fullName>
    </submittedName>
</protein>
<dbReference type="EMBL" id="LAZR01031898">
    <property type="protein sequence ID" value="KKL52428.1"/>
    <property type="molecule type" value="Genomic_DNA"/>
</dbReference>
<evidence type="ECO:0000313" key="1">
    <source>
        <dbReference type="EMBL" id="KKL52428.1"/>
    </source>
</evidence>
<gene>
    <name evidence="1" type="ORF">LCGC14_2285560</name>
</gene>
<comment type="caution">
    <text evidence="1">The sequence shown here is derived from an EMBL/GenBank/DDBJ whole genome shotgun (WGS) entry which is preliminary data.</text>
</comment>
<sequence length="69" mass="8112">MAKKRRDLRIVKPTRAEQKIIDRRLAVRSKRRLAARRAAKLTTTRTRFVERGLKKAGLTSAEIKRLRDK</sequence>
<reference evidence="1" key="1">
    <citation type="journal article" date="2015" name="Nature">
        <title>Complex archaea that bridge the gap between prokaryotes and eukaryotes.</title>
        <authorList>
            <person name="Spang A."/>
            <person name="Saw J.H."/>
            <person name="Jorgensen S.L."/>
            <person name="Zaremba-Niedzwiedzka K."/>
            <person name="Martijn J."/>
            <person name="Lind A.E."/>
            <person name="van Eijk R."/>
            <person name="Schleper C."/>
            <person name="Guy L."/>
            <person name="Ettema T.J."/>
        </authorList>
    </citation>
    <scope>NUCLEOTIDE SEQUENCE</scope>
</reference>
<organism evidence="1">
    <name type="scientific">marine sediment metagenome</name>
    <dbReference type="NCBI Taxonomy" id="412755"/>
    <lineage>
        <taxon>unclassified sequences</taxon>
        <taxon>metagenomes</taxon>
        <taxon>ecological metagenomes</taxon>
    </lineage>
</organism>